<gene>
    <name evidence="2" type="ORF">AKAME5_000173100</name>
</gene>
<dbReference type="AlphaFoldDB" id="A0AAD3M4X2"/>
<keyword evidence="3" id="KW-1185">Reference proteome</keyword>
<accession>A0AAD3M4X2</accession>
<organism evidence="2 3">
    <name type="scientific">Lates japonicus</name>
    <name type="common">Japanese lates</name>
    <dbReference type="NCBI Taxonomy" id="270547"/>
    <lineage>
        <taxon>Eukaryota</taxon>
        <taxon>Metazoa</taxon>
        <taxon>Chordata</taxon>
        <taxon>Craniata</taxon>
        <taxon>Vertebrata</taxon>
        <taxon>Euteleostomi</taxon>
        <taxon>Actinopterygii</taxon>
        <taxon>Neopterygii</taxon>
        <taxon>Teleostei</taxon>
        <taxon>Neoteleostei</taxon>
        <taxon>Acanthomorphata</taxon>
        <taxon>Carangaria</taxon>
        <taxon>Carangaria incertae sedis</taxon>
        <taxon>Centropomidae</taxon>
        <taxon>Lates</taxon>
    </lineage>
</organism>
<protein>
    <submittedName>
        <fullName evidence="2">Synaptonemal complex protein 1-like protein</fullName>
    </submittedName>
</protein>
<dbReference type="EMBL" id="BRZM01000004">
    <property type="protein sequence ID" value="GLD47605.1"/>
    <property type="molecule type" value="Genomic_DNA"/>
</dbReference>
<feature type="compositionally biased region" description="Acidic residues" evidence="1">
    <location>
        <begin position="28"/>
        <end position="47"/>
    </location>
</feature>
<evidence type="ECO:0000313" key="2">
    <source>
        <dbReference type="EMBL" id="GLD47605.1"/>
    </source>
</evidence>
<name>A0AAD3M4X2_LATJO</name>
<dbReference type="Proteomes" id="UP001279410">
    <property type="component" value="Unassembled WGS sequence"/>
</dbReference>
<evidence type="ECO:0000313" key="3">
    <source>
        <dbReference type="Proteomes" id="UP001279410"/>
    </source>
</evidence>
<proteinExistence type="predicted"/>
<evidence type="ECO:0000256" key="1">
    <source>
        <dbReference type="SAM" id="MobiDB-lite"/>
    </source>
</evidence>
<reference evidence="2" key="1">
    <citation type="submission" date="2022-08" db="EMBL/GenBank/DDBJ databases">
        <title>Genome sequencing of akame (Lates japonicus).</title>
        <authorList>
            <person name="Hashiguchi Y."/>
            <person name="Takahashi H."/>
        </authorList>
    </citation>
    <scope>NUCLEOTIDE SEQUENCE</scope>
    <source>
        <strain evidence="2">Kochi</strain>
    </source>
</reference>
<feature type="region of interest" description="Disordered" evidence="1">
    <location>
        <begin position="28"/>
        <end position="55"/>
    </location>
</feature>
<sequence length="84" mass="9840">MKDEQDALYTEIENLRAQVTVQLSTELQVEEEPEEHENDLPQAEETETTTAPRKSTFKRFRHFLGLRKPQRWKRPAVPASTSDE</sequence>
<comment type="caution">
    <text evidence="2">The sequence shown here is derived from an EMBL/GenBank/DDBJ whole genome shotgun (WGS) entry which is preliminary data.</text>
</comment>